<name>A0A381VC38_9ZZZZ</name>
<dbReference type="EMBL" id="UINC01008372">
    <property type="protein sequence ID" value="SVA37694.1"/>
    <property type="molecule type" value="Genomic_DNA"/>
</dbReference>
<sequence>MAASLNLQRNTKVFYSTVDINGGAAATAISPANTWQIEVLAGYAFSQAAATQDITSLESGTTPDRSQQRFNTAINPVDWNFQAYLKPTRATDVAGATTASTLENGNAAPVADWFLWQALMCATAPATSTAMQSAWQNGGSVGVAKWQNTNRSASANVAAANPNFATATEAHLYMKVDNVVYQLANAAVNQASIDAAIDGIATTTWTGFATNLVELTGAPRNVAINVFGGILNNGTTAAAASSATIYKTDGDTPNTSNYHPWNTYNVAGASTSAEFIKNRLSTIDITDGAGGTDPASHTFPVTGMTIDINNNITYLTPEELASLNSPITQFTGVQTISGSISAYLRSGTGASDNSATFLRNIVSNSATQTAQGASANLKIGGATAPYFAIDMQAVQFGFPTHAIEDVVGITAEFLAQETTAQKGSGANVTFVTQAA</sequence>
<gene>
    <name evidence="1" type="ORF">METZ01_LOCUS90548</name>
</gene>
<reference evidence="1" key="1">
    <citation type="submission" date="2018-05" db="EMBL/GenBank/DDBJ databases">
        <authorList>
            <person name="Lanie J.A."/>
            <person name="Ng W.-L."/>
            <person name="Kazmierczak K.M."/>
            <person name="Andrzejewski T.M."/>
            <person name="Davidsen T.M."/>
            <person name="Wayne K.J."/>
            <person name="Tettelin H."/>
            <person name="Glass J.I."/>
            <person name="Rusch D."/>
            <person name="Podicherti R."/>
            <person name="Tsui H.-C.T."/>
            <person name="Winkler M.E."/>
        </authorList>
    </citation>
    <scope>NUCLEOTIDE SEQUENCE</scope>
</reference>
<evidence type="ECO:0000313" key="1">
    <source>
        <dbReference type="EMBL" id="SVA37694.1"/>
    </source>
</evidence>
<proteinExistence type="predicted"/>
<protein>
    <submittedName>
        <fullName evidence="1">Uncharacterized protein</fullName>
    </submittedName>
</protein>
<accession>A0A381VC38</accession>
<dbReference type="AlphaFoldDB" id="A0A381VC38"/>
<organism evidence="1">
    <name type="scientific">marine metagenome</name>
    <dbReference type="NCBI Taxonomy" id="408172"/>
    <lineage>
        <taxon>unclassified sequences</taxon>
        <taxon>metagenomes</taxon>
        <taxon>ecological metagenomes</taxon>
    </lineage>
</organism>